<proteinExistence type="predicted"/>
<dbReference type="InterPro" id="IPR045097">
    <property type="entry name" value="Thymidate_synth/dCMP_Mease"/>
</dbReference>
<reference evidence="6 7" key="1">
    <citation type="submission" date="2020-07" db="EMBL/GenBank/DDBJ databases">
        <authorList>
            <person name="Feng H."/>
        </authorList>
    </citation>
    <scope>NUCLEOTIDE SEQUENCE [LARGE SCALE GENOMIC DNA]</scope>
    <source>
        <strain evidence="7">s-10</strain>
    </source>
</reference>
<evidence type="ECO:0000256" key="1">
    <source>
        <dbReference type="ARBA" id="ARBA00011947"/>
    </source>
</evidence>
<keyword evidence="3" id="KW-0808">Transferase</keyword>
<dbReference type="GO" id="GO:0004799">
    <property type="term" value="F:thymidylate synthase activity"/>
    <property type="evidence" value="ECO:0007669"/>
    <property type="project" value="UniProtKB-EC"/>
</dbReference>
<dbReference type="Gene3D" id="3.30.572.10">
    <property type="entry name" value="Thymidylate synthase/dCMP hydroxymethylase domain"/>
    <property type="match status" value="1"/>
</dbReference>
<dbReference type="InterPro" id="IPR023451">
    <property type="entry name" value="Thymidate_synth/dCMP_Mease_dom"/>
</dbReference>
<dbReference type="CDD" id="cd00351">
    <property type="entry name" value="TS_Pyrimidine_HMase"/>
    <property type="match status" value="1"/>
</dbReference>
<dbReference type="EC" id="2.1.1.45" evidence="1"/>
<protein>
    <recommendedName>
        <fullName evidence="1">thymidylate synthase</fullName>
        <ecNumber evidence="1">2.1.1.45</ecNumber>
    </recommendedName>
</protein>
<dbReference type="RefSeq" id="WP_181750206.1">
    <property type="nucleotide sequence ID" value="NZ_JACEIQ010000001.1"/>
</dbReference>
<dbReference type="GO" id="GO:0032259">
    <property type="term" value="P:methylation"/>
    <property type="evidence" value="ECO:0007669"/>
    <property type="project" value="UniProtKB-KW"/>
</dbReference>
<gene>
    <name evidence="6" type="ORF">H1191_01485</name>
</gene>
<dbReference type="InterPro" id="IPR036926">
    <property type="entry name" value="Thymidate_synth/dCMP_Mease_sf"/>
</dbReference>
<evidence type="ECO:0000313" key="6">
    <source>
        <dbReference type="EMBL" id="MBA4492986.1"/>
    </source>
</evidence>
<dbReference type="Pfam" id="PF00303">
    <property type="entry name" value="Thymidylat_synt"/>
    <property type="match status" value="1"/>
</dbReference>
<dbReference type="PRINTS" id="PR00108">
    <property type="entry name" value="THYMDSNTHASE"/>
</dbReference>
<dbReference type="GO" id="GO:0006231">
    <property type="term" value="P:dTMP biosynthetic process"/>
    <property type="evidence" value="ECO:0007669"/>
    <property type="project" value="InterPro"/>
</dbReference>
<dbReference type="PANTHER" id="PTHR11548">
    <property type="entry name" value="THYMIDYLATE SYNTHASE 1"/>
    <property type="match status" value="1"/>
</dbReference>
<dbReference type="AlphaFoldDB" id="A0A7W1WND3"/>
<sequence>MIFIEGNTMDEIQEMVIRRLLEKGQRVKPRGMWIHELTAFGFRLNSPRSRLIYNPARKMNLMFAVGEWLWYLRGSNRCDIISYYNKRYPDFSDDGKTLHGAYGKRLFSDELTGFVQWEAVVRLLKKDPDTRQAVLTIHVPADLSVPSKDVPCTCYIQFLIRNRKLECIVNMRSNDIIWGTAYDVFSFTMLQEVMSRELGLEMGPYSHFAGSMHIYDRHLPMAEDILCTSAYESCEMAEMPTDPWPSLRKLLEIEESFRLHGVVDGTLQEPYWQHFVNILQAHSAWRRGDEQQLVSMMKTLPQSYAALLPKALVTN</sequence>
<evidence type="ECO:0000256" key="3">
    <source>
        <dbReference type="ARBA" id="ARBA00022679"/>
    </source>
</evidence>
<dbReference type="GO" id="GO:0005829">
    <property type="term" value="C:cytosol"/>
    <property type="evidence" value="ECO:0007669"/>
    <property type="project" value="TreeGrafter"/>
</dbReference>
<dbReference type="InterPro" id="IPR000398">
    <property type="entry name" value="Thymidylate_synthase"/>
</dbReference>
<dbReference type="SUPFAM" id="SSF55831">
    <property type="entry name" value="Thymidylate synthase/dCMP hydroxymethylase"/>
    <property type="match status" value="1"/>
</dbReference>
<comment type="caution">
    <text evidence="6">The sequence shown here is derived from an EMBL/GenBank/DDBJ whole genome shotgun (WGS) entry which is preliminary data.</text>
</comment>
<dbReference type="EMBL" id="JACEIQ010000001">
    <property type="protein sequence ID" value="MBA4492986.1"/>
    <property type="molecule type" value="Genomic_DNA"/>
</dbReference>
<evidence type="ECO:0000259" key="5">
    <source>
        <dbReference type="Pfam" id="PF00303"/>
    </source>
</evidence>
<evidence type="ECO:0000256" key="4">
    <source>
        <dbReference type="ARBA" id="ARBA00022727"/>
    </source>
</evidence>
<name>A0A7W1WND3_9BACL</name>
<organism evidence="6 7">
    <name type="scientific">Paenactinomyces guangxiensis</name>
    <dbReference type="NCBI Taxonomy" id="1490290"/>
    <lineage>
        <taxon>Bacteria</taxon>
        <taxon>Bacillati</taxon>
        <taxon>Bacillota</taxon>
        <taxon>Bacilli</taxon>
        <taxon>Bacillales</taxon>
        <taxon>Thermoactinomycetaceae</taxon>
        <taxon>Paenactinomyces</taxon>
    </lineage>
</organism>
<evidence type="ECO:0000256" key="2">
    <source>
        <dbReference type="ARBA" id="ARBA00022603"/>
    </source>
</evidence>
<feature type="domain" description="Thymidylate synthase/dCMP hydroxymethylase" evidence="5">
    <location>
        <begin position="17"/>
        <end position="236"/>
    </location>
</feature>
<dbReference type="Proteomes" id="UP000535491">
    <property type="component" value="Unassembled WGS sequence"/>
</dbReference>
<accession>A0A7W1WND3</accession>
<keyword evidence="4" id="KW-0545">Nucleotide biosynthesis</keyword>
<keyword evidence="7" id="KW-1185">Reference proteome</keyword>
<dbReference type="PANTHER" id="PTHR11548:SF9">
    <property type="entry name" value="THYMIDYLATE SYNTHASE"/>
    <property type="match status" value="1"/>
</dbReference>
<keyword evidence="2" id="KW-0489">Methyltransferase</keyword>
<evidence type="ECO:0000313" key="7">
    <source>
        <dbReference type="Proteomes" id="UP000535491"/>
    </source>
</evidence>